<feature type="transmembrane region" description="Helical" evidence="1">
    <location>
        <begin position="84"/>
        <end position="102"/>
    </location>
</feature>
<keyword evidence="1" id="KW-0472">Membrane</keyword>
<gene>
    <name evidence="2" type="ORF">CRP01_22015</name>
</gene>
<dbReference type="AlphaFoldDB" id="A0A2D0N779"/>
<dbReference type="RefSeq" id="WP_099152266.1">
    <property type="nucleotide sequence ID" value="NZ_PDUD01000026.1"/>
</dbReference>
<feature type="transmembrane region" description="Helical" evidence="1">
    <location>
        <begin position="169"/>
        <end position="191"/>
    </location>
</feature>
<dbReference type="Proteomes" id="UP000223913">
    <property type="component" value="Unassembled WGS sequence"/>
</dbReference>
<feature type="transmembrane region" description="Helical" evidence="1">
    <location>
        <begin position="138"/>
        <end position="157"/>
    </location>
</feature>
<feature type="transmembrane region" description="Helical" evidence="1">
    <location>
        <begin position="47"/>
        <end position="72"/>
    </location>
</feature>
<keyword evidence="1" id="KW-0812">Transmembrane</keyword>
<evidence type="ECO:0000313" key="3">
    <source>
        <dbReference type="Proteomes" id="UP000223913"/>
    </source>
</evidence>
<accession>A0A2D0N779</accession>
<proteinExistence type="predicted"/>
<sequence length="223" mass="25061">MIRSIAQIISLVFHPLLIVTYMLVTLLLINPYLFGVNSISDPTSKELILRVFLSTFFIPAFSVAMLRFLGLIDSIEMKTKEERIGPYIITGVFYLWMLRNFWDNSNVPTVFTSLMLGTVIGLFIAFFFNIFTKISAHAVGMGGLMATAVISMLLFRYDTFVVNSTILGTFELSLVTLLMAFIFLAGLVGTARLILSAHVPRELYSGYIVGFCSQFLALRFLFL</sequence>
<name>A0A2D0N779_FLAN2</name>
<keyword evidence="3" id="KW-1185">Reference proteome</keyword>
<feature type="transmembrane region" description="Helical" evidence="1">
    <location>
        <begin position="12"/>
        <end position="35"/>
    </location>
</feature>
<feature type="transmembrane region" description="Helical" evidence="1">
    <location>
        <begin position="203"/>
        <end position="222"/>
    </location>
</feature>
<keyword evidence="1" id="KW-1133">Transmembrane helix</keyword>
<feature type="transmembrane region" description="Helical" evidence="1">
    <location>
        <begin position="108"/>
        <end position="131"/>
    </location>
</feature>
<dbReference type="OrthoDB" id="9786064at2"/>
<evidence type="ECO:0000313" key="2">
    <source>
        <dbReference type="EMBL" id="PHN04240.1"/>
    </source>
</evidence>
<organism evidence="2 3">
    <name type="scientific">Flavilitoribacter nigricans (strain ATCC 23147 / DSM 23189 / NBRC 102662 / NCIMB 1420 / SS-2)</name>
    <name type="common">Lewinella nigricans</name>
    <dbReference type="NCBI Taxonomy" id="1122177"/>
    <lineage>
        <taxon>Bacteria</taxon>
        <taxon>Pseudomonadati</taxon>
        <taxon>Bacteroidota</taxon>
        <taxon>Saprospiria</taxon>
        <taxon>Saprospirales</taxon>
        <taxon>Lewinellaceae</taxon>
        <taxon>Flavilitoribacter</taxon>
    </lineage>
</organism>
<dbReference type="EMBL" id="PDUD01000026">
    <property type="protein sequence ID" value="PHN04240.1"/>
    <property type="molecule type" value="Genomic_DNA"/>
</dbReference>
<evidence type="ECO:0000256" key="1">
    <source>
        <dbReference type="SAM" id="Phobius"/>
    </source>
</evidence>
<reference evidence="2 3" key="1">
    <citation type="submission" date="2017-10" db="EMBL/GenBank/DDBJ databases">
        <title>The draft genome sequence of Lewinella nigricans NBRC 102662.</title>
        <authorList>
            <person name="Wang K."/>
        </authorList>
    </citation>
    <scope>NUCLEOTIDE SEQUENCE [LARGE SCALE GENOMIC DNA]</scope>
    <source>
        <strain evidence="2 3">NBRC 102662</strain>
    </source>
</reference>
<comment type="caution">
    <text evidence="2">The sequence shown here is derived from an EMBL/GenBank/DDBJ whole genome shotgun (WGS) entry which is preliminary data.</text>
</comment>
<protein>
    <submittedName>
        <fullName evidence="2">Uncharacterized protein</fullName>
    </submittedName>
</protein>